<proteinExistence type="predicted"/>
<dbReference type="EMBL" id="CM023483">
    <property type="protein sequence ID" value="KAH6936267.1"/>
    <property type="molecule type" value="Genomic_DNA"/>
</dbReference>
<keyword evidence="2" id="KW-1185">Reference proteome</keyword>
<dbReference type="Proteomes" id="UP000821845">
    <property type="component" value="Chromosome 3"/>
</dbReference>
<comment type="caution">
    <text evidence="1">The sequence shown here is derived from an EMBL/GenBank/DDBJ whole genome shotgun (WGS) entry which is preliminary data.</text>
</comment>
<sequence length="459" mass="51404">MATIVRCLPGGIPGSMSRPSRGLLRRTKVHFHKESMSFGRAPLEGRVQRTQTQTRETPSTAGWRRRRRRCPPPRENAAAASRRARRTPEDRTSQTQGPYRCASLSTSSAASTSSLHRGPVRAADMSAADIAMTLDTAVKRSRRRGNGEETDKRKRPMRFSGQHDIRLLQEVVSLNPFKDTPPTTTWASISKNLEHMFAISSRRCRERTILMLDQFIKGDYPSLQRFCTSEEFSIKEQLLTQVLQQYEDGAGGYSTRIGGGYVTAAAAAAEDEEDDDFDPDRIRPRVILQEDSTSEPYTARQGSVEREVNGASAREPQGSSTSPPTAKRPRPSAGGPSPFSGNGRATPTDDDGALEEYAVSAAMGDAANGTDFPSRVVSFLVSRQVKEMRVREKELKLRREELELERAKLKLQEDRLALEKARFEIERQERELRLRSEKQERTLFMEVLKRVVSSGLTDS</sequence>
<accession>A0ACB7SQE6</accession>
<organism evidence="1 2">
    <name type="scientific">Hyalomma asiaticum</name>
    <name type="common">Tick</name>
    <dbReference type="NCBI Taxonomy" id="266040"/>
    <lineage>
        <taxon>Eukaryota</taxon>
        <taxon>Metazoa</taxon>
        <taxon>Ecdysozoa</taxon>
        <taxon>Arthropoda</taxon>
        <taxon>Chelicerata</taxon>
        <taxon>Arachnida</taxon>
        <taxon>Acari</taxon>
        <taxon>Parasitiformes</taxon>
        <taxon>Ixodida</taxon>
        <taxon>Ixodoidea</taxon>
        <taxon>Ixodidae</taxon>
        <taxon>Hyalomminae</taxon>
        <taxon>Hyalomma</taxon>
    </lineage>
</organism>
<gene>
    <name evidence="1" type="ORF">HPB50_015197</name>
</gene>
<evidence type="ECO:0000313" key="1">
    <source>
        <dbReference type="EMBL" id="KAH6936267.1"/>
    </source>
</evidence>
<protein>
    <submittedName>
        <fullName evidence="1">Uncharacterized protein</fullName>
    </submittedName>
</protein>
<reference evidence="1" key="1">
    <citation type="submission" date="2020-05" db="EMBL/GenBank/DDBJ databases">
        <title>Large-scale comparative analyses of tick genomes elucidate their genetic diversity and vector capacities.</title>
        <authorList>
            <person name="Jia N."/>
            <person name="Wang J."/>
            <person name="Shi W."/>
            <person name="Du L."/>
            <person name="Sun Y."/>
            <person name="Zhan W."/>
            <person name="Jiang J."/>
            <person name="Wang Q."/>
            <person name="Zhang B."/>
            <person name="Ji P."/>
            <person name="Sakyi L.B."/>
            <person name="Cui X."/>
            <person name="Yuan T."/>
            <person name="Jiang B."/>
            <person name="Yang W."/>
            <person name="Lam T.T.-Y."/>
            <person name="Chang Q."/>
            <person name="Ding S."/>
            <person name="Wang X."/>
            <person name="Zhu J."/>
            <person name="Ruan X."/>
            <person name="Zhao L."/>
            <person name="Wei J."/>
            <person name="Que T."/>
            <person name="Du C."/>
            <person name="Cheng J."/>
            <person name="Dai P."/>
            <person name="Han X."/>
            <person name="Huang E."/>
            <person name="Gao Y."/>
            <person name="Liu J."/>
            <person name="Shao H."/>
            <person name="Ye R."/>
            <person name="Li L."/>
            <person name="Wei W."/>
            <person name="Wang X."/>
            <person name="Wang C."/>
            <person name="Yang T."/>
            <person name="Huo Q."/>
            <person name="Li W."/>
            <person name="Guo W."/>
            <person name="Chen H."/>
            <person name="Zhou L."/>
            <person name="Ni X."/>
            <person name="Tian J."/>
            <person name="Zhou Y."/>
            <person name="Sheng Y."/>
            <person name="Liu T."/>
            <person name="Pan Y."/>
            <person name="Xia L."/>
            <person name="Li J."/>
            <person name="Zhao F."/>
            <person name="Cao W."/>
        </authorList>
    </citation>
    <scope>NUCLEOTIDE SEQUENCE</scope>
    <source>
        <strain evidence="1">Hyas-2018</strain>
    </source>
</reference>
<name>A0ACB7SQE6_HYAAI</name>
<evidence type="ECO:0000313" key="2">
    <source>
        <dbReference type="Proteomes" id="UP000821845"/>
    </source>
</evidence>